<sequence>GKLPRTQLFKIHNVANRTGYRIIKERTARRSERIHNRGRKPVLAPHECEAIEAVEDVNFGFASSSHFKVAQTISLANGSERAIQRNMKDFGVGTYMAVQKKCSHRRILMLELSGDLSVDIGNLIKLRSIDGVTRAILQPACSDKLEFIVDQDMKHKMPYQRPKLSSSVRINQSTCMLLLNGISRNDYMVILEEIVAPEWDKDCVLVKDNDGPHGTKGKGFNKVKALKIRLGIQWEMNPPNSPDLNPIETIWRIIKQRLKSRGVIFEEAVLHRAIQEEWDKLTLDEINRAISTMPDRVAALNERNGRPIPY</sequence>
<dbReference type="EMBL" id="JAACFV010001113">
    <property type="protein sequence ID" value="KAF7501995.1"/>
    <property type="molecule type" value="Genomic_DNA"/>
</dbReference>
<organism evidence="2 3">
    <name type="scientific">Endocarpon pusillum</name>
    <dbReference type="NCBI Taxonomy" id="364733"/>
    <lineage>
        <taxon>Eukaryota</taxon>
        <taxon>Fungi</taxon>
        <taxon>Dikarya</taxon>
        <taxon>Ascomycota</taxon>
        <taxon>Pezizomycotina</taxon>
        <taxon>Eurotiomycetes</taxon>
        <taxon>Chaetothyriomycetidae</taxon>
        <taxon>Verrucariales</taxon>
        <taxon>Verrucariaceae</taxon>
        <taxon>Endocarpon</taxon>
    </lineage>
</organism>
<dbReference type="GO" id="GO:0003676">
    <property type="term" value="F:nucleic acid binding"/>
    <property type="evidence" value="ECO:0007669"/>
    <property type="project" value="InterPro"/>
</dbReference>
<reference evidence="2" key="1">
    <citation type="submission" date="2020-02" db="EMBL/GenBank/DDBJ databases">
        <authorList>
            <person name="Palmer J.M."/>
        </authorList>
    </citation>
    <scope>NUCLEOTIDE SEQUENCE</scope>
    <source>
        <strain evidence="2">EPUS1.4</strain>
        <tissue evidence="2">Thallus</tissue>
    </source>
</reference>
<dbReference type="AlphaFoldDB" id="A0A8H7AB51"/>
<feature type="non-terminal residue" evidence="2">
    <location>
        <position position="1"/>
    </location>
</feature>
<evidence type="ECO:0000313" key="3">
    <source>
        <dbReference type="Proteomes" id="UP000606974"/>
    </source>
</evidence>
<keyword evidence="3" id="KW-1185">Reference proteome</keyword>
<name>A0A8H7AB51_9EURO</name>
<feature type="domain" description="Tc1-like transposase DDE" evidence="1">
    <location>
        <begin position="174"/>
        <end position="261"/>
    </location>
</feature>
<dbReference type="InterPro" id="IPR036397">
    <property type="entry name" value="RNaseH_sf"/>
</dbReference>
<comment type="caution">
    <text evidence="2">The sequence shown here is derived from an EMBL/GenBank/DDBJ whole genome shotgun (WGS) entry which is preliminary data.</text>
</comment>
<protein>
    <recommendedName>
        <fullName evidence="1">Tc1-like transposase DDE domain-containing protein</fullName>
    </recommendedName>
</protein>
<dbReference type="InterPro" id="IPR038717">
    <property type="entry name" value="Tc1-like_DDE_dom"/>
</dbReference>
<evidence type="ECO:0000313" key="2">
    <source>
        <dbReference type="EMBL" id="KAF7501995.1"/>
    </source>
</evidence>
<evidence type="ECO:0000259" key="1">
    <source>
        <dbReference type="Pfam" id="PF13358"/>
    </source>
</evidence>
<dbReference type="OrthoDB" id="4737581at2759"/>
<gene>
    <name evidence="2" type="ORF">GJ744_001009</name>
</gene>
<proteinExistence type="predicted"/>
<dbReference type="Proteomes" id="UP000606974">
    <property type="component" value="Unassembled WGS sequence"/>
</dbReference>
<dbReference type="Pfam" id="PF13358">
    <property type="entry name" value="DDE_3"/>
    <property type="match status" value="1"/>
</dbReference>
<dbReference type="Gene3D" id="3.30.420.10">
    <property type="entry name" value="Ribonuclease H-like superfamily/Ribonuclease H"/>
    <property type="match status" value="1"/>
</dbReference>
<accession>A0A8H7AB51</accession>